<feature type="compositionally biased region" description="Pro residues" evidence="11">
    <location>
        <begin position="147"/>
        <end position="168"/>
    </location>
</feature>
<dbReference type="InterPro" id="IPR030378">
    <property type="entry name" value="G_CP_dom"/>
</dbReference>
<dbReference type="GeneTree" id="ENSGT00500000044923"/>
<dbReference type="InParanoid" id="A0A674IW81"/>
<evidence type="ECO:0000256" key="3">
    <source>
        <dbReference type="ARBA" id="ARBA00022741"/>
    </source>
</evidence>
<dbReference type="InterPro" id="IPR027417">
    <property type="entry name" value="P-loop_NTPase"/>
</dbReference>
<reference evidence="13" key="1">
    <citation type="submission" date="2025-08" db="UniProtKB">
        <authorList>
            <consortium name="Ensembl"/>
        </authorList>
    </citation>
    <scope>IDENTIFICATION</scope>
</reference>
<dbReference type="InterPro" id="IPR023179">
    <property type="entry name" value="GTP-bd_ortho_bundle_sf"/>
</dbReference>
<proteinExistence type="predicted"/>
<evidence type="ECO:0000256" key="1">
    <source>
        <dbReference type="ARBA" id="ARBA00004443"/>
    </source>
</evidence>
<dbReference type="GO" id="GO:0005743">
    <property type="term" value="C:mitochondrial inner membrane"/>
    <property type="evidence" value="ECO:0007669"/>
    <property type="project" value="UniProtKB-SubCell"/>
</dbReference>
<comment type="subcellular location">
    <subcellularLocation>
        <location evidence="1">Mitochondrion inner membrane</location>
        <topology evidence="1">Peripheral membrane protein</topology>
        <orientation evidence="1">Matrix side</orientation>
    </subcellularLocation>
</comment>
<evidence type="ECO:0000256" key="9">
    <source>
        <dbReference type="ARBA" id="ARBA00031912"/>
    </source>
</evidence>
<evidence type="ECO:0000313" key="13">
    <source>
        <dbReference type="Ensembl" id="ENSTMTP00000012528.1"/>
    </source>
</evidence>
<feature type="region of interest" description="Disordered" evidence="11">
    <location>
        <begin position="83"/>
        <end position="196"/>
    </location>
</feature>
<dbReference type="GO" id="GO:0005525">
    <property type="term" value="F:GTP binding"/>
    <property type="evidence" value="ECO:0007669"/>
    <property type="project" value="UniProtKB-KW"/>
</dbReference>
<protein>
    <recommendedName>
        <fullName evidence="2">Mitochondrial ribosome-associated GTPase 1</fullName>
    </recommendedName>
    <alternativeName>
        <fullName evidence="9">Mitochondrial GTPase 1</fullName>
    </alternativeName>
</protein>
<dbReference type="Proteomes" id="UP000472274">
    <property type="component" value="Unplaced"/>
</dbReference>
<dbReference type="GO" id="GO:0003924">
    <property type="term" value="F:GTPase activity"/>
    <property type="evidence" value="ECO:0007669"/>
    <property type="project" value="TreeGrafter"/>
</dbReference>
<keyword evidence="4" id="KW-0999">Mitochondrion inner membrane</keyword>
<dbReference type="Ensembl" id="ENSTMTT00000012962.1">
    <property type="protein sequence ID" value="ENSTMTP00000012528.1"/>
    <property type="gene ID" value="ENSTMTG00000009074.1"/>
</dbReference>
<keyword evidence="5" id="KW-0809">Transit peptide</keyword>
<dbReference type="FunFam" id="1.10.1580.10:FF:000004">
    <property type="entry name" value="Mitochondrial GTPase 1"/>
    <property type="match status" value="1"/>
</dbReference>
<gene>
    <name evidence="13" type="primary">LOC112122952</name>
</gene>
<keyword evidence="6" id="KW-0496">Mitochondrion</keyword>
<evidence type="ECO:0000256" key="6">
    <source>
        <dbReference type="ARBA" id="ARBA00023128"/>
    </source>
</evidence>
<dbReference type="NCBIfam" id="TIGR03596">
    <property type="entry name" value="GTPase_YlqF"/>
    <property type="match status" value="1"/>
</dbReference>
<keyword evidence="14" id="KW-1185">Reference proteome</keyword>
<dbReference type="Gene3D" id="3.40.50.300">
    <property type="entry name" value="P-loop containing nucleotide triphosphate hydrolases"/>
    <property type="match status" value="1"/>
</dbReference>
<dbReference type="PANTHER" id="PTHR45782:SF4">
    <property type="entry name" value="MITOCHONDRIAL RIBOSOME-ASSOCIATED GTPASE 1"/>
    <property type="match status" value="1"/>
</dbReference>
<evidence type="ECO:0000256" key="5">
    <source>
        <dbReference type="ARBA" id="ARBA00022946"/>
    </source>
</evidence>
<accession>A0A674IW81</accession>
<evidence type="ECO:0000256" key="11">
    <source>
        <dbReference type="SAM" id="MobiDB-lite"/>
    </source>
</evidence>
<keyword evidence="8" id="KW-0472">Membrane</keyword>
<dbReference type="InterPro" id="IPR019991">
    <property type="entry name" value="GTP-bd_ribosome_bgen"/>
</dbReference>
<feature type="domain" description="CP-type G" evidence="12">
    <location>
        <begin position="310"/>
        <end position="483"/>
    </location>
</feature>
<evidence type="ECO:0000256" key="8">
    <source>
        <dbReference type="ARBA" id="ARBA00023136"/>
    </source>
</evidence>
<dbReference type="Gene3D" id="1.10.1580.10">
    <property type="match status" value="1"/>
</dbReference>
<sequence>MEWGEPPWQGGFCLAQVLMPWQGAPREELRWEGVLCLAQGALPWRGELRGVLPQLGGTCLTGQGMSPYSLCHTLAAPHTAALPSLPGERERERGVCHRSRGQYPALPPPRYQPARSIAARYQPGSIRPRYQPARRAPPFPAHRTAAPAPPSHLRPPPAAQAQPPPPRPNTLRHKAPPPMESHHSAGPQGPEFGQGRVIDAPTTALLPGDEGHTHPVEWLLGRSSGCDVLASPVILGPARPSGLGAGPVSGRNRKLAGRGVLRRARSGSLPWRLVGSGGGMRLAAGALRAWRERFDFGGRNVASWFPGHMAKGLRRMKESLRKVDCLIEVHDARIPFSGRNPAFQEALGIRPHLLVLNKMDLADLTHKAKILERLEQEGLKNILFTNCVKDENVKKVIPLITDLVSRSQRYQRAENVEYCIMVIGVPNVGKSSLINSMRRLHLKKGKASRVGSEPGITKAVLTRIQVSERPLMYLLDTPGVLAPRIESVEAGMKLALCGAIRDHLVGEGVMADYLLYTLNKQQQFSYVERYGLGEPSDDIESVLKRVALKLGKTHKVKVLTGTGDVNVIAPDYPAAAYELLRTFRKGELGQVLLD</sequence>
<evidence type="ECO:0000256" key="7">
    <source>
        <dbReference type="ARBA" id="ARBA00023134"/>
    </source>
</evidence>
<keyword evidence="7" id="KW-0342">GTP-binding</keyword>
<reference evidence="13" key="2">
    <citation type="submission" date="2025-09" db="UniProtKB">
        <authorList>
            <consortium name="Ensembl"/>
        </authorList>
    </citation>
    <scope>IDENTIFICATION</scope>
</reference>
<evidence type="ECO:0000256" key="2">
    <source>
        <dbReference type="ARBA" id="ARBA00014617"/>
    </source>
</evidence>
<dbReference type="PANTHER" id="PTHR45782">
    <property type="entry name" value="MITOCHONDRIAL RIBOSOME-ASSOCIATED GTPASE 1"/>
    <property type="match status" value="1"/>
</dbReference>
<name>A0A674IW81_9SAUR</name>
<keyword evidence="3" id="KW-0547">Nucleotide-binding</keyword>
<dbReference type="Pfam" id="PF01926">
    <property type="entry name" value="MMR_HSR1"/>
    <property type="match status" value="1"/>
</dbReference>
<dbReference type="GO" id="GO:0032543">
    <property type="term" value="P:mitochondrial translation"/>
    <property type="evidence" value="ECO:0007669"/>
    <property type="project" value="TreeGrafter"/>
</dbReference>
<organism evidence="13 14">
    <name type="scientific">Terrapene triunguis</name>
    <name type="common">Three-toed box turtle</name>
    <dbReference type="NCBI Taxonomy" id="2587831"/>
    <lineage>
        <taxon>Eukaryota</taxon>
        <taxon>Metazoa</taxon>
        <taxon>Chordata</taxon>
        <taxon>Craniata</taxon>
        <taxon>Vertebrata</taxon>
        <taxon>Euteleostomi</taxon>
        <taxon>Archelosauria</taxon>
        <taxon>Testudinata</taxon>
        <taxon>Testudines</taxon>
        <taxon>Cryptodira</taxon>
        <taxon>Durocryptodira</taxon>
        <taxon>Testudinoidea</taxon>
        <taxon>Emydidae</taxon>
        <taxon>Terrapene</taxon>
    </lineage>
</organism>
<dbReference type="AlphaFoldDB" id="A0A674IW81"/>
<dbReference type="CDD" id="cd01856">
    <property type="entry name" value="YlqF"/>
    <property type="match status" value="1"/>
</dbReference>
<evidence type="ECO:0000256" key="4">
    <source>
        <dbReference type="ARBA" id="ARBA00022792"/>
    </source>
</evidence>
<evidence type="ECO:0000256" key="10">
    <source>
        <dbReference type="ARBA" id="ARBA00045284"/>
    </source>
</evidence>
<dbReference type="InterPro" id="IPR006073">
    <property type="entry name" value="GTP-bd"/>
</dbReference>
<evidence type="ECO:0000259" key="12">
    <source>
        <dbReference type="PROSITE" id="PS51721"/>
    </source>
</evidence>
<evidence type="ECO:0000313" key="14">
    <source>
        <dbReference type="Proteomes" id="UP000472274"/>
    </source>
</evidence>
<comment type="function">
    <text evidence="10">Plays a role in the regulation of the mitochondrial ribosome assembly and of translational activity. Displays mitochondrial GTPase activity.</text>
</comment>
<dbReference type="PROSITE" id="PS51721">
    <property type="entry name" value="G_CP"/>
    <property type="match status" value="1"/>
</dbReference>
<dbReference type="FunFam" id="3.40.50.300:FF:000876">
    <property type="entry name" value="Mitochondrial GTPase 1"/>
    <property type="match status" value="1"/>
</dbReference>
<dbReference type="SUPFAM" id="SSF52540">
    <property type="entry name" value="P-loop containing nucleoside triphosphate hydrolases"/>
    <property type="match status" value="1"/>
</dbReference>